<dbReference type="InterPro" id="IPR004101">
    <property type="entry name" value="Mur_ligase_C"/>
</dbReference>
<evidence type="ECO:0000256" key="1">
    <source>
        <dbReference type="ARBA" id="ARBA00022490"/>
    </source>
</evidence>
<keyword evidence="5 10" id="KW-0067">ATP-binding</keyword>
<dbReference type="EMBL" id="AMRI01000017">
    <property type="protein sequence ID" value="EKE71455.1"/>
    <property type="molecule type" value="Genomic_DNA"/>
</dbReference>
<dbReference type="PATRIC" id="fig|745411.4.peg.2459"/>
<dbReference type="STRING" id="745411.B3C1_12504"/>
<dbReference type="InterPro" id="IPR005863">
    <property type="entry name" value="UDP-N-AcMur_synth"/>
</dbReference>
<dbReference type="PANTHER" id="PTHR43024">
    <property type="entry name" value="UDP-N-ACETYLMURAMOYL-TRIPEPTIDE--D-ALANYL-D-ALANINE LIGASE"/>
    <property type="match status" value="1"/>
</dbReference>
<comment type="catalytic activity">
    <reaction evidence="10 11">
        <text>D-alanyl-D-alanine + UDP-N-acetyl-alpha-D-muramoyl-L-alanyl-gamma-D-glutamyl-meso-2,6-diaminopimelate + ATP = UDP-N-acetyl-alpha-D-muramoyl-L-alanyl-gamma-D-glutamyl-meso-2,6-diaminopimeloyl-D-alanyl-D-alanine + ADP + phosphate + H(+)</text>
        <dbReference type="Rhea" id="RHEA:28374"/>
        <dbReference type="ChEBI" id="CHEBI:15378"/>
        <dbReference type="ChEBI" id="CHEBI:30616"/>
        <dbReference type="ChEBI" id="CHEBI:43474"/>
        <dbReference type="ChEBI" id="CHEBI:57822"/>
        <dbReference type="ChEBI" id="CHEBI:61386"/>
        <dbReference type="ChEBI" id="CHEBI:83905"/>
        <dbReference type="ChEBI" id="CHEBI:456216"/>
        <dbReference type="EC" id="6.3.2.10"/>
    </reaction>
</comment>
<dbReference type="InterPro" id="IPR051046">
    <property type="entry name" value="MurCDEF_CellWall_CoF430Synth"/>
</dbReference>
<evidence type="ECO:0000256" key="3">
    <source>
        <dbReference type="ARBA" id="ARBA00022618"/>
    </source>
</evidence>
<dbReference type="GO" id="GO:0071555">
    <property type="term" value="P:cell wall organization"/>
    <property type="evidence" value="ECO:0007669"/>
    <property type="project" value="UniProtKB-KW"/>
</dbReference>
<dbReference type="OrthoDB" id="9801978at2"/>
<keyword evidence="7 10" id="KW-0573">Peptidoglycan synthesis</keyword>
<dbReference type="GO" id="GO:0047480">
    <property type="term" value="F:UDP-N-acetylmuramoyl-tripeptide-D-alanyl-D-alanine ligase activity"/>
    <property type="evidence" value="ECO:0007669"/>
    <property type="project" value="UniProtKB-UniRule"/>
</dbReference>
<name>K2K1T1_9GAMM</name>
<dbReference type="PANTHER" id="PTHR43024:SF1">
    <property type="entry name" value="UDP-N-ACETYLMURAMOYL-TRIPEPTIDE--D-ALANYL-D-ALANINE LIGASE"/>
    <property type="match status" value="1"/>
</dbReference>
<comment type="pathway">
    <text evidence="10 11">Cell wall biogenesis; peptidoglycan biosynthesis.</text>
</comment>
<reference evidence="14 15" key="1">
    <citation type="journal article" date="2012" name="J. Bacteriol.">
        <title>Genome Sequence of Gallaecimonas xiamenensis Type Strain 3-C-1.</title>
        <authorList>
            <person name="Lai Q."/>
            <person name="Wang L."/>
            <person name="Wang W."/>
            <person name="Shao Z."/>
        </authorList>
    </citation>
    <scope>NUCLEOTIDE SEQUENCE [LARGE SCALE GENOMIC DNA]</scope>
    <source>
        <strain evidence="14 15">3-C-1</strain>
    </source>
</reference>
<dbReference type="RefSeq" id="WP_008485227.1">
    <property type="nucleotide sequence ID" value="NZ_AMRI01000017.1"/>
</dbReference>
<comment type="function">
    <text evidence="10 11">Involved in cell wall formation. Catalyzes the final step in the synthesis of UDP-N-acetylmuramoyl-pentapeptide, the precursor of murein.</text>
</comment>
<evidence type="ECO:0000256" key="2">
    <source>
        <dbReference type="ARBA" id="ARBA00022598"/>
    </source>
</evidence>
<dbReference type="InterPro" id="IPR035911">
    <property type="entry name" value="MurE/MurF_N"/>
</dbReference>
<dbReference type="GO" id="GO:0008766">
    <property type="term" value="F:UDP-N-acetylmuramoylalanyl-D-glutamyl-2,6-diaminopimelate-D-alanyl-D-alanine ligase activity"/>
    <property type="evidence" value="ECO:0007669"/>
    <property type="project" value="RHEA"/>
</dbReference>
<evidence type="ECO:0000259" key="13">
    <source>
        <dbReference type="Pfam" id="PF08245"/>
    </source>
</evidence>
<organism evidence="14 15">
    <name type="scientific">Gallaecimonas xiamenensis 3-C-1</name>
    <dbReference type="NCBI Taxonomy" id="745411"/>
    <lineage>
        <taxon>Bacteria</taxon>
        <taxon>Pseudomonadati</taxon>
        <taxon>Pseudomonadota</taxon>
        <taxon>Gammaproteobacteria</taxon>
        <taxon>Enterobacterales</taxon>
        <taxon>Gallaecimonadaceae</taxon>
        <taxon>Gallaecimonas</taxon>
    </lineage>
</organism>
<feature type="binding site" evidence="10">
    <location>
        <begin position="105"/>
        <end position="111"/>
    </location>
    <ligand>
        <name>ATP</name>
        <dbReference type="ChEBI" id="CHEBI:30616"/>
    </ligand>
</feature>
<dbReference type="GO" id="GO:0005737">
    <property type="term" value="C:cytoplasm"/>
    <property type="evidence" value="ECO:0007669"/>
    <property type="project" value="UniProtKB-SubCell"/>
</dbReference>
<dbReference type="Gene3D" id="3.40.1390.10">
    <property type="entry name" value="MurE/MurF, N-terminal domain"/>
    <property type="match status" value="1"/>
</dbReference>
<dbReference type="GO" id="GO:0009252">
    <property type="term" value="P:peptidoglycan biosynthetic process"/>
    <property type="evidence" value="ECO:0007669"/>
    <property type="project" value="UniProtKB-UniRule"/>
</dbReference>
<evidence type="ECO:0000256" key="8">
    <source>
        <dbReference type="ARBA" id="ARBA00023306"/>
    </source>
</evidence>
<dbReference type="GO" id="GO:0005524">
    <property type="term" value="F:ATP binding"/>
    <property type="evidence" value="ECO:0007669"/>
    <property type="project" value="UniProtKB-UniRule"/>
</dbReference>
<keyword evidence="8 10" id="KW-0131">Cell cycle</keyword>
<dbReference type="EC" id="6.3.2.10" evidence="10 11"/>
<evidence type="ECO:0000256" key="11">
    <source>
        <dbReference type="RuleBase" id="RU004136"/>
    </source>
</evidence>
<feature type="domain" description="Mur ligase C-terminal" evidence="12">
    <location>
        <begin position="313"/>
        <end position="435"/>
    </location>
</feature>
<dbReference type="Pfam" id="PF08245">
    <property type="entry name" value="Mur_ligase_M"/>
    <property type="match status" value="1"/>
</dbReference>
<evidence type="ECO:0000256" key="10">
    <source>
        <dbReference type="HAMAP-Rule" id="MF_02019"/>
    </source>
</evidence>
<accession>K2K1T1</accession>
<comment type="subcellular location">
    <subcellularLocation>
        <location evidence="10 11">Cytoplasm</location>
    </subcellularLocation>
</comment>
<dbReference type="InterPro" id="IPR013221">
    <property type="entry name" value="Mur_ligase_cen"/>
</dbReference>
<dbReference type="Gene3D" id="3.90.190.20">
    <property type="entry name" value="Mur ligase, C-terminal domain"/>
    <property type="match status" value="1"/>
</dbReference>
<dbReference type="InterPro" id="IPR036565">
    <property type="entry name" value="Mur-like_cat_sf"/>
</dbReference>
<dbReference type="eggNOG" id="COG0770">
    <property type="taxonomic scope" value="Bacteria"/>
</dbReference>
<keyword evidence="3 10" id="KW-0132">Cell division</keyword>
<comment type="similarity">
    <text evidence="10">Belongs to the MurCDEF family. MurF subfamily.</text>
</comment>
<dbReference type="SUPFAM" id="SSF53244">
    <property type="entry name" value="MurD-like peptide ligases, peptide-binding domain"/>
    <property type="match status" value="1"/>
</dbReference>
<keyword evidence="15" id="KW-1185">Reference proteome</keyword>
<dbReference type="NCBIfam" id="TIGR01143">
    <property type="entry name" value="murF"/>
    <property type="match status" value="1"/>
</dbReference>
<keyword evidence="6 10" id="KW-0133">Cell shape</keyword>
<dbReference type="GO" id="GO:0008360">
    <property type="term" value="P:regulation of cell shape"/>
    <property type="evidence" value="ECO:0007669"/>
    <property type="project" value="UniProtKB-KW"/>
</dbReference>
<evidence type="ECO:0000259" key="12">
    <source>
        <dbReference type="Pfam" id="PF02875"/>
    </source>
</evidence>
<dbReference type="Proteomes" id="UP000006755">
    <property type="component" value="Unassembled WGS sequence"/>
</dbReference>
<protein>
    <recommendedName>
        <fullName evidence="10 11">UDP-N-acetylmuramoyl-tripeptide--D-alanyl-D-alanine ligase</fullName>
        <ecNumber evidence="10 11">6.3.2.10</ecNumber>
    </recommendedName>
    <alternativeName>
        <fullName evidence="10">D-alanyl-D-alanine-adding enzyme</fullName>
    </alternativeName>
</protein>
<dbReference type="InterPro" id="IPR036615">
    <property type="entry name" value="Mur_ligase_C_dom_sf"/>
</dbReference>
<comment type="caution">
    <text evidence="14">The sequence shown here is derived from an EMBL/GenBank/DDBJ whole genome shotgun (WGS) entry which is preliminary data.</text>
</comment>
<evidence type="ECO:0000256" key="5">
    <source>
        <dbReference type="ARBA" id="ARBA00022840"/>
    </source>
</evidence>
<evidence type="ECO:0000256" key="9">
    <source>
        <dbReference type="ARBA" id="ARBA00023316"/>
    </source>
</evidence>
<dbReference type="Pfam" id="PF02875">
    <property type="entry name" value="Mur_ligase_C"/>
    <property type="match status" value="1"/>
</dbReference>
<dbReference type="HAMAP" id="MF_02019">
    <property type="entry name" value="MurF"/>
    <property type="match status" value="1"/>
</dbReference>
<feature type="domain" description="Mur ligase central" evidence="13">
    <location>
        <begin position="104"/>
        <end position="291"/>
    </location>
</feature>
<keyword evidence="4 10" id="KW-0547">Nucleotide-binding</keyword>
<evidence type="ECO:0000256" key="7">
    <source>
        <dbReference type="ARBA" id="ARBA00022984"/>
    </source>
</evidence>
<evidence type="ECO:0000313" key="14">
    <source>
        <dbReference type="EMBL" id="EKE71455.1"/>
    </source>
</evidence>
<evidence type="ECO:0000256" key="6">
    <source>
        <dbReference type="ARBA" id="ARBA00022960"/>
    </source>
</evidence>
<proteinExistence type="inferred from homology"/>
<gene>
    <name evidence="10" type="primary">murF</name>
    <name evidence="14" type="ORF">B3C1_12504</name>
</gene>
<evidence type="ECO:0000313" key="15">
    <source>
        <dbReference type="Proteomes" id="UP000006755"/>
    </source>
</evidence>
<dbReference type="GO" id="GO:0051301">
    <property type="term" value="P:cell division"/>
    <property type="evidence" value="ECO:0007669"/>
    <property type="project" value="UniProtKB-KW"/>
</dbReference>
<sequence length="459" mass="48375">MLKMPLSEVALVLEGQLLGQDLVIDRISTDTRNLCGGELFIALKGERFDAHDFIENAHQAAALLVSRPVDSAQPQILVKDTRLALGRLGQYIKEKVAPKSAALTGSCGKTTVKEMLAAILALKGPVLATKGNFNNDIGVPLTLLRLEPSHQYGVFELGANHEGEIAYTASLVQADVALVNNVAPTHLQGFGTLAGIARAKGEIYGPLAKNGVAVVNLDDDFAPDWLAQLKDKEVLTFGFKAGADISATDIQDSLDAGSRFTLKLKDQQLAVTMPLPGLHNVNNAMAAAACALALGVDGATIVAGLAQVQPVPGRLNIRTLGRKDRLIDDTYNASVGAVRAAIDTLSRYQGRRVLVLGDLGELGERARHYHAELGHYAKAAGIDNLFTLGVLSQAASDAFGLGAGHYDNREALVSSLVQALADEAAEVSILVKGARSSRMELVVDLIAASRLAAPQGMAC</sequence>
<dbReference type="AlphaFoldDB" id="K2K1T1"/>
<keyword evidence="1 10" id="KW-0963">Cytoplasm</keyword>
<dbReference type="Gene3D" id="3.40.1190.10">
    <property type="entry name" value="Mur-like, catalytic domain"/>
    <property type="match status" value="1"/>
</dbReference>
<evidence type="ECO:0000256" key="4">
    <source>
        <dbReference type="ARBA" id="ARBA00022741"/>
    </source>
</evidence>
<keyword evidence="2 10" id="KW-0436">Ligase</keyword>
<dbReference type="SUPFAM" id="SSF53623">
    <property type="entry name" value="MurD-like peptide ligases, catalytic domain"/>
    <property type="match status" value="1"/>
</dbReference>
<dbReference type="UniPathway" id="UPA00219"/>
<dbReference type="SUPFAM" id="SSF63418">
    <property type="entry name" value="MurE/MurF N-terminal domain"/>
    <property type="match status" value="1"/>
</dbReference>
<keyword evidence="9 10" id="KW-0961">Cell wall biogenesis/degradation</keyword>